<dbReference type="InterPro" id="IPR009080">
    <property type="entry name" value="tRNAsynth_Ia_anticodon-bd"/>
</dbReference>
<dbReference type="GO" id="GO:0006429">
    <property type="term" value="P:leucyl-tRNA aminoacylation"/>
    <property type="evidence" value="ECO:0007669"/>
    <property type="project" value="InterPro"/>
</dbReference>
<evidence type="ECO:0000259" key="11">
    <source>
        <dbReference type="Pfam" id="PF00133"/>
    </source>
</evidence>
<keyword evidence="14" id="KW-1185">Reference proteome</keyword>
<evidence type="ECO:0000256" key="7">
    <source>
        <dbReference type="ARBA" id="ARBA00023146"/>
    </source>
</evidence>
<feature type="region of interest" description="Disordered" evidence="10">
    <location>
        <begin position="1057"/>
        <end position="1097"/>
    </location>
</feature>
<evidence type="ECO:0000256" key="9">
    <source>
        <dbReference type="RuleBase" id="RU363035"/>
    </source>
</evidence>
<dbReference type="InterPro" id="IPR009008">
    <property type="entry name" value="Val/Leu/Ile-tRNA-synth_edit"/>
</dbReference>
<dbReference type="Gene3D" id="1.10.730.10">
    <property type="entry name" value="Isoleucyl-tRNA Synthetase, Domain 1"/>
    <property type="match status" value="1"/>
</dbReference>
<name>A0A813URE8_ADIRI</name>
<dbReference type="SUPFAM" id="SSF47323">
    <property type="entry name" value="Anticodon-binding domain of a subclass of class I aminoacyl-tRNA synthetases"/>
    <property type="match status" value="1"/>
</dbReference>
<dbReference type="Pfam" id="PF08264">
    <property type="entry name" value="Anticodon_1"/>
    <property type="match status" value="1"/>
</dbReference>
<feature type="domain" description="Aminoacyl-tRNA synthetase class Ia" evidence="11">
    <location>
        <begin position="31"/>
        <end position="113"/>
    </location>
</feature>
<dbReference type="AlphaFoldDB" id="A0A813URE8"/>
<dbReference type="Proteomes" id="UP000663828">
    <property type="component" value="Unassembled WGS sequence"/>
</dbReference>
<dbReference type="SUPFAM" id="SSF50677">
    <property type="entry name" value="ValRS/IleRS/LeuRS editing domain"/>
    <property type="match status" value="1"/>
</dbReference>
<dbReference type="FunFam" id="3.90.740.10:FF:000001">
    <property type="entry name" value="Leucine--tRNA ligase, cytoplasmic"/>
    <property type="match status" value="1"/>
</dbReference>
<evidence type="ECO:0000313" key="13">
    <source>
        <dbReference type="EMBL" id="CAF0827301.1"/>
    </source>
</evidence>
<evidence type="ECO:0000256" key="2">
    <source>
        <dbReference type="ARBA" id="ARBA00013164"/>
    </source>
</evidence>
<proteinExistence type="inferred from homology"/>
<evidence type="ECO:0000256" key="6">
    <source>
        <dbReference type="ARBA" id="ARBA00022917"/>
    </source>
</evidence>
<dbReference type="Pfam" id="PF00133">
    <property type="entry name" value="tRNA-synt_1"/>
    <property type="match status" value="2"/>
</dbReference>
<keyword evidence="5 9" id="KW-0067">ATP-binding</keyword>
<evidence type="ECO:0000256" key="4">
    <source>
        <dbReference type="ARBA" id="ARBA00022741"/>
    </source>
</evidence>
<dbReference type="PANTHER" id="PTHR45794:SF1">
    <property type="entry name" value="LEUCINE--TRNA LIGASE, CYTOPLASMIC"/>
    <property type="match status" value="1"/>
</dbReference>
<feature type="compositionally biased region" description="Basic and acidic residues" evidence="10">
    <location>
        <begin position="1063"/>
        <end position="1078"/>
    </location>
</feature>
<dbReference type="Gene3D" id="3.90.740.10">
    <property type="entry name" value="Valyl/Leucyl/Isoleucyl-tRNA synthetase, editing domain"/>
    <property type="match status" value="1"/>
</dbReference>
<reference evidence="13" key="1">
    <citation type="submission" date="2021-02" db="EMBL/GenBank/DDBJ databases">
        <authorList>
            <person name="Nowell W R."/>
        </authorList>
    </citation>
    <scope>NUCLEOTIDE SEQUENCE</scope>
</reference>
<comment type="caution">
    <text evidence="13">The sequence shown here is derived from an EMBL/GenBank/DDBJ whole genome shotgun (WGS) entry which is preliminary data.</text>
</comment>
<dbReference type="InterPro" id="IPR013155">
    <property type="entry name" value="M/V/L/I-tRNA-synth_anticd-bd"/>
</dbReference>
<dbReference type="InterPro" id="IPR014729">
    <property type="entry name" value="Rossmann-like_a/b/a_fold"/>
</dbReference>
<dbReference type="InterPro" id="IPR004493">
    <property type="entry name" value="Leu-tRNA-synth_Ia_arc/euk"/>
</dbReference>
<feature type="domain" description="Aminoacyl-tRNA synthetase class Ia" evidence="11">
    <location>
        <begin position="174"/>
        <end position="784"/>
    </location>
</feature>
<feature type="domain" description="Methionyl/Valyl/Leucyl/Isoleucyl-tRNA synthetase anticodon-binding" evidence="12">
    <location>
        <begin position="877"/>
        <end position="995"/>
    </location>
</feature>
<keyword evidence="7 9" id="KW-0030">Aminoacyl-tRNA synthetase</keyword>
<keyword evidence="6 9" id="KW-0648">Protein biosynthesis</keyword>
<evidence type="ECO:0000256" key="1">
    <source>
        <dbReference type="ARBA" id="ARBA00005594"/>
    </source>
</evidence>
<organism evidence="13 14">
    <name type="scientific">Adineta ricciae</name>
    <name type="common">Rotifer</name>
    <dbReference type="NCBI Taxonomy" id="249248"/>
    <lineage>
        <taxon>Eukaryota</taxon>
        <taxon>Metazoa</taxon>
        <taxon>Spiralia</taxon>
        <taxon>Gnathifera</taxon>
        <taxon>Rotifera</taxon>
        <taxon>Eurotatoria</taxon>
        <taxon>Bdelloidea</taxon>
        <taxon>Adinetida</taxon>
        <taxon>Adinetidae</taxon>
        <taxon>Adineta</taxon>
    </lineage>
</organism>
<dbReference type="PANTHER" id="PTHR45794">
    <property type="entry name" value="LEUCYL-TRNA SYNTHETASE"/>
    <property type="match status" value="1"/>
</dbReference>
<dbReference type="PROSITE" id="PS00178">
    <property type="entry name" value="AA_TRNA_LIGASE_I"/>
    <property type="match status" value="1"/>
</dbReference>
<evidence type="ECO:0000259" key="12">
    <source>
        <dbReference type="Pfam" id="PF08264"/>
    </source>
</evidence>
<keyword evidence="3 9" id="KW-0436">Ligase</keyword>
<dbReference type="GO" id="GO:0005524">
    <property type="term" value="F:ATP binding"/>
    <property type="evidence" value="ECO:0007669"/>
    <property type="project" value="UniProtKB-KW"/>
</dbReference>
<evidence type="ECO:0000313" key="14">
    <source>
        <dbReference type="Proteomes" id="UP000663828"/>
    </source>
</evidence>
<dbReference type="SUPFAM" id="SSF52374">
    <property type="entry name" value="Nucleotidylyl transferase"/>
    <property type="match status" value="1"/>
</dbReference>
<dbReference type="InterPro" id="IPR002300">
    <property type="entry name" value="aa-tRNA-synth_Ia"/>
</dbReference>
<dbReference type="EMBL" id="CAJNOR010000173">
    <property type="protein sequence ID" value="CAF0827301.1"/>
    <property type="molecule type" value="Genomic_DNA"/>
</dbReference>
<keyword evidence="4 9" id="KW-0547">Nucleotide-binding</keyword>
<protein>
    <recommendedName>
        <fullName evidence="2">leucine--tRNA ligase</fullName>
        <ecNumber evidence="2">6.1.1.4</ecNumber>
    </recommendedName>
    <alternativeName>
        <fullName evidence="8">Leucyl-tRNA synthetase</fullName>
    </alternativeName>
</protein>
<evidence type="ECO:0000256" key="8">
    <source>
        <dbReference type="ARBA" id="ARBA00030520"/>
    </source>
</evidence>
<dbReference type="EC" id="6.1.1.4" evidence="2"/>
<dbReference type="NCBIfam" id="TIGR00395">
    <property type="entry name" value="leuS_arch"/>
    <property type="match status" value="1"/>
</dbReference>
<comment type="similarity">
    <text evidence="1 9">Belongs to the class-I aminoacyl-tRNA synthetase family.</text>
</comment>
<dbReference type="GO" id="GO:0004823">
    <property type="term" value="F:leucine-tRNA ligase activity"/>
    <property type="evidence" value="ECO:0007669"/>
    <property type="project" value="UniProtKB-EC"/>
</dbReference>
<dbReference type="InterPro" id="IPR001412">
    <property type="entry name" value="aa-tRNA-synth_I_CS"/>
</dbReference>
<evidence type="ECO:0000256" key="3">
    <source>
        <dbReference type="ARBA" id="ARBA00022598"/>
    </source>
</evidence>
<evidence type="ECO:0000256" key="10">
    <source>
        <dbReference type="SAM" id="MobiDB-lite"/>
    </source>
</evidence>
<dbReference type="Gene3D" id="3.40.50.620">
    <property type="entry name" value="HUPs"/>
    <property type="match status" value="1"/>
</dbReference>
<dbReference type="GO" id="GO:0002161">
    <property type="term" value="F:aminoacyl-tRNA deacylase activity"/>
    <property type="evidence" value="ECO:0007669"/>
    <property type="project" value="InterPro"/>
</dbReference>
<gene>
    <name evidence="13" type="ORF">XAT740_LOCUS4277</name>
</gene>
<accession>A0A813URE8</accession>
<evidence type="ECO:0000256" key="5">
    <source>
        <dbReference type="ARBA" id="ARBA00022840"/>
    </source>
</evidence>
<sequence length="1097" mass="126911">MTISTVTTEASTNEKRSTIKLDTIRNIEREMQRKWADLKVFEADAPINCSDNSNKFFVTFPYPYMNGCLHLGHTFSLTKCEFALGYQRLRGKNCLFPFGFHCTGMPIRVGADKLQYELQEFGYPPQFPSDVKEETQENQPIMTTTTTATTDNGDIKIENKAKSKKSKAAAKSGGVKYQWQIMKNLGVESDAEIHKFVDPQHWLRYFPPRAKQDLEMMGLKADWRRAFITTDVNPFYDSFVRWQFHHLKENGKIQFGKRHTIYSPKDGQPCMDHDRSSGEGVGPQEYTLIKLRIHNDHIPAKLLPHITSSINGVFLAAATLRPETMYGQTNCWLHPDIRYVAFVTRSHDIFISTPRAARNMAYQEFTDVYGHYIALAEFLGSELFGLPLYAPLSYYETIYTLPMMTIKDDKGTGIVTSVPSDSPDDFAALMDIKNKVNLREKFGIKEPMIIPFDPVPIIELQPYGRLSAPTVCAQLKIQSQNDRDKLQQAKEEIYLKSFYDGIIVVGEYTNTKVYDAKKLIRDELINDGQACIYYEPEKKVISRSNDECVVALVDQWFLDYGNERWKQEVRRALEQMNLYHDEARKQFEVTLDWLHEHACSRSYGLGTKLPWDEKYLIESLSDSTIYMAYYTIVHFLQARDSYDGEQLGPANILPSQLTNEVWDYIFFLDKSFSTLSTDIPRATLDRLRKEFQYWYPVDLHVSGKDLISNHMTYTLYHHETIWPNQPHMWPRAFRLNGHLLLNGEKMSKSTGNFLTLAQAVEKFSADGMRFSLADAGDSLEDANFDTVTAEAQLLRLYTFVEWVKETLNIKTTDLNELLQQQQQQHSTENNPSFVSSVVHRLNDQLHLSSNDDEQNEEEFSEEQKKTYRLDSNYNYYDQVFQSEINRAIQLTEESYEKMLYKDVLKYGFFELQTARDNYRELCSESEQMNLRLIKRFINVQVLLLAPICPHICDYIYQLIHPQTTIMNAKWPQGGKIDQKLIDFQNHILDSAHDFRLRLTAYKTQQSGNKSKGVPVQPPLHPTHATIFIARSYPSWQIFVLNQLKELYLNNNRQVPDVQRSTRNRQEVNKSDAGIDRISPDPTKSDGIPGNGIPLESD</sequence>